<dbReference type="PROSITE" id="PS50033">
    <property type="entry name" value="UBX"/>
    <property type="match status" value="1"/>
</dbReference>
<dbReference type="GO" id="GO:0005783">
    <property type="term" value="C:endoplasmic reticulum"/>
    <property type="evidence" value="ECO:0007669"/>
    <property type="project" value="UniProtKB-SubCell"/>
</dbReference>
<dbReference type="SMART" id="SM00594">
    <property type="entry name" value="UAS"/>
    <property type="match status" value="1"/>
</dbReference>
<evidence type="ECO:0000313" key="6">
    <source>
        <dbReference type="Proteomes" id="UP000326759"/>
    </source>
</evidence>
<dbReference type="InterPro" id="IPR006577">
    <property type="entry name" value="UAS"/>
</dbReference>
<dbReference type="InterPro" id="IPR009060">
    <property type="entry name" value="UBA-like_sf"/>
</dbReference>
<dbReference type="InterPro" id="IPR001012">
    <property type="entry name" value="UBX_dom"/>
</dbReference>
<evidence type="ECO:0000256" key="3">
    <source>
        <dbReference type="SAM" id="Coils"/>
    </source>
</evidence>
<dbReference type="Pfam" id="PF14555">
    <property type="entry name" value="UBA_4"/>
    <property type="match status" value="1"/>
</dbReference>
<dbReference type="EMBL" id="SEYY01007080">
    <property type="protein sequence ID" value="KAB7502638.1"/>
    <property type="molecule type" value="Genomic_DNA"/>
</dbReference>
<dbReference type="Gene3D" id="3.10.20.90">
    <property type="entry name" value="Phosphatidylinositol 3-kinase Catalytic Subunit, Chain A, domain 1"/>
    <property type="match status" value="3"/>
</dbReference>
<proteinExistence type="predicted"/>
<dbReference type="AlphaFoldDB" id="A0A5N5T9B6"/>
<comment type="subcellular location">
    <subcellularLocation>
        <location evidence="1">Endoplasmic reticulum</location>
    </subcellularLocation>
</comment>
<evidence type="ECO:0000256" key="1">
    <source>
        <dbReference type="ARBA" id="ARBA00004240"/>
    </source>
</evidence>
<dbReference type="PANTHER" id="PTHR23322:SF96">
    <property type="entry name" value="FAS-ASSOCIATED FACTOR 1"/>
    <property type="match status" value="1"/>
</dbReference>
<accession>A0A5N5T9B6</accession>
<dbReference type="Gene3D" id="1.10.8.10">
    <property type="entry name" value="DNA helicase RuvA subunit, C-terminal domain"/>
    <property type="match status" value="1"/>
</dbReference>
<keyword evidence="2" id="KW-0256">Endoplasmic reticulum</keyword>
<dbReference type="Gene3D" id="3.40.30.10">
    <property type="entry name" value="Glutaredoxin"/>
    <property type="match status" value="1"/>
</dbReference>
<keyword evidence="3" id="KW-0175">Coiled coil</keyword>
<dbReference type="Proteomes" id="UP000326759">
    <property type="component" value="Unassembled WGS sequence"/>
</dbReference>
<dbReference type="SMART" id="SM00166">
    <property type="entry name" value="UBX"/>
    <property type="match status" value="1"/>
</dbReference>
<dbReference type="InterPro" id="IPR029071">
    <property type="entry name" value="Ubiquitin-like_domsf"/>
</dbReference>
<dbReference type="InterPro" id="IPR036249">
    <property type="entry name" value="Thioredoxin-like_sf"/>
</dbReference>
<dbReference type="InterPro" id="IPR049483">
    <property type="entry name" value="FAF1_2-like_UAS"/>
</dbReference>
<sequence length="663" mass="74981">MSGYDGKRDEILLNFQAITGIDKVEDAFGYLESCNWNLEEAVNKVIPEPIGEGSSSFMNDHESPSSLFSHAYSAFSEVRPVDKDSPVEERPYNVDITGKMPLFNSKMSGTENSFSSTPSTSKQDKVLDINIKIKYEGDDSEKCPFPFEIPQSTTVEELKTLLHHLLGIPPCHQVLEGFAGNVLPSTVITRDLLPGNLSLTLTTSPEVSGFIRRKSKMEEEEEDENYELQIRVEENDKSFDLRFPPSKIVKDIKSDLYDLSGIPVRHQLWIGWPSQTTDSSTLRSLGLPKVNKFILRHQVQERTPKLQHKVLKITEDASEDNSSADEFEDASELLPEEDYLVMDDVPTSQSSKSLIPPDIEGEENAAQHFVHEFQNRYGSYTPLFFQGTLQSALKESVMLPARTRKPLAIYIHHDKSVSANVFCSQALCQQSVVDYLSTNFVIWGWDITHESNKNTLLKIISTNLGSLAANTVRGYSVDKLPALLIINRSRGSSEILTVIHAEQDAAYHASLEADRAKEQARKLAEYEQKIERQRQQSIKEQEDALKRGIITKYRFKTFHAVRASLESGLPPEPDASCNEPTTVLRFRVPKGDMFSRCFTQNTKLQVVLDYLFVQGYPPNEYKYLQSWPRRCIANLDTSKTLADHGFPPQELITLEERPDADMD</sequence>
<dbReference type="PANTHER" id="PTHR23322">
    <property type="entry name" value="FAS-ASSOCIATED PROTEIN"/>
    <property type="match status" value="1"/>
</dbReference>
<dbReference type="SUPFAM" id="SSF52833">
    <property type="entry name" value="Thioredoxin-like"/>
    <property type="match status" value="1"/>
</dbReference>
<dbReference type="OrthoDB" id="1920064at2759"/>
<reference evidence="5 6" key="1">
    <citation type="journal article" date="2019" name="PLoS Biol.">
        <title>Sex chromosomes control vertical transmission of feminizing Wolbachia symbionts in an isopod.</title>
        <authorList>
            <person name="Becking T."/>
            <person name="Chebbi M.A."/>
            <person name="Giraud I."/>
            <person name="Moumen B."/>
            <person name="Laverre T."/>
            <person name="Caubet Y."/>
            <person name="Peccoud J."/>
            <person name="Gilbert C."/>
            <person name="Cordaux R."/>
        </authorList>
    </citation>
    <scope>NUCLEOTIDE SEQUENCE [LARGE SCALE GENOMIC DNA]</scope>
    <source>
        <strain evidence="5">ANa2</strain>
        <tissue evidence="5">Whole body excluding digestive tract and cuticle</tissue>
    </source>
</reference>
<dbReference type="SUPFAM" id="SSF54236">
    <property type="entry name" value="Ubiquitin-like"/>
    <property type="match status" value="3"/>
</dbReference>
<feature type="coiled-coil region" evidence="3">
    <location>
        <begin position="513"/>
        <end position="543"/>
    </location>
</feature>
<protein>
    <submittedName>
        <fullName evidence="5">FAS-associated factor 1</fullName>
    </submittedName>
</protein>
<organism evidence="5 6">
    <name type="scientific">Armadillidium nasatum</name>
    <dbReference type="NCBI Taxonomy" id="96803"/>
    <lineage>
        <taxon>Eukaryota</taxon>
        <taxon>Metazoa</taxon>
        <taxon>Ecdysozoa</taxon>
        <taxon>Arthropoda</taxon>
        <taxon>Crustacea</taxon>
        <taxon>Multicrustacea</taxon>
        <taxon>Malacostraca</taxon>
        <taxon>Eumalacostraca</taxon>
        <taxon>Peracarida</taxon>
        <taxon>Isopoda</taxon>
        <taxon>Oniscidea</taxon>
        <taxon>Crinocheta</taxon>
        <taxon>Armadillidiidae</taxon>
        <taxon>Armadillidium</taxon>
    </lineage>
</organism>
<name>A0A5N5T9B6_9CRUS</name>
<dbReference type="InterPro" id="IPR050730">
    <property type="entry name" value="UBX_domain-protein"/>
</dbReference>
<evidence type="ECO:0000256" key="2">
    <source>
        <dbReference type="ARBA" id="ARBA00022824"/>
    </source>
</evidence>
<feature type="domain" description="UBX" evidence="4">
    <location>
        <begin position="577"/>
        <end position="654"/>
    </location>
</feature>
<keyword evidence="6" id="KW-1185">Reference proteome</keyword>
<dbReference type="SUPFAM" id="SSF46934">
    <property type="entry name" value="UBA-like"/>
    <property type="match status" value="1"/>
</dbReference>
<dbReference type="GO" id="GO:0043130">
    <property type="term" value="F:ubiquitin binding"/>
    <property type="evidence" value="ECO:0007669"/>
    <property type="project" value="TreeGrafter"/>
</dbReference>
<dbReference type="GO" id="GO:0036503">
    <property type="term" value="P:ERAD pathway"/>
    <property type="evidence" value="ECO:0007669"/>
    <property type="project" value="TreeGrafter"/>
</dbReference>
<gene>
    <name evidence="5" type="primary">Faf1</name>
    <name evidence="5" type="ORF">Anas_12133</name>
</gene>
<evidence type="ECO:0000313" key="5">
    <source>
        <dbReference type="EMBL" id="KAB7502638.1"/>
    </source>
</evidence>
<dbReference type="Pfam" id="PF21021">
    <property type="entry name" value="FAF1"/>
    <property type="match status" value="1"/>
</dbReference>
<evidence type="ECO:0000259" key="4">
    <source>
        <dbReference type="PROSITE" id="PS50033"/>
    </source>
</evidence>
<dbReference type="Pfam" id="PF00789">
    <property type="entry name" value="UBX"/>
    <property type="match status" value="1"/>
</dbReference>
<comment type="caution">
    <text evidence="5">The sequence shown here is derived from an EMBL/GenBank/DDBJ whole genome shotgun (WGS) entry which is preliminary data.</text>
</comment>
<dbReference type="GO" id="GO:0005634">
    <property type="term" value="C:nucleus"/>
    <property type="evidence" value="ECO:0007669"/>
    <property type="project" value="TreeGrafter"/>
</dbReference>